<sequence length="78" mass="8814">MLKCRAATRLLSEALERKLTLGERLNLGIHTIECQNCRNFGRQIKAMRSLSRAYAEGASVDSAEPDETGKHPEQDRRD</sequence>
<evidence type="ECO:0000313" key="2">
    <source>
        <dbReference type="EMBL" id="ANJ67870.1"/>
    </source>
</evidence>
<dbReference type="AlphaFoldDB" id="A0A191ZJ22"/>
<dbReference type="KEGG" id="haz:A9404_11190"/>
<protein>
    <recommendedName>
        <fullName evidence="4">Zinc-finger domain-containing protein</fullName>
    </recommendedName>
</protein>
<keyword evidence="3" id="KW-1185">Reference proteome</keyword>
<feature type="region of interest" description="Disordered" evidence="1">
    <location>
        <begin position="55"/>
        <end position="78"/>
    </location>
</feature>
<dbReference type="Proteomes" id="UP000078596">
    <property type="component" value="Chromosome"/>
</dbReference>
<dbReference type="RefSeq" id="WP_066101610.1">
    <property type="nucleotide sequence ID" value="NZ_CP016027.1"/>
</dbReference>
<proteinExistence type="predicted"/>
<evidence type="ECO:0008006" key="4">
    <source>
        <dbReference type="Google" id="ProtNLM"/>
    </source>
</evidence>
<accession>A0A191ZJ22</accession>
<dbReference type="STRING" id="1860122.A9404_11190"/>
<dbReference type="EMBL" id="CP016027">
    <property type="protein sequence ID" value="ANJ67870.1"/>
    <property type="molecule type" value="Genomic_DNA"/>
</dbReference>
<gene>
    <name evidence="2" type="ORF">A9404_11190</name>
</gene>
<name>A0A191ZJ22_9GAMM</name>
<evidence type="ECO:0000313" key="3">
    <source>
        <dbReference type="Proteomes" id="UP000078596"/>
    </source>
</evidence>
<reference evidence="2 3" key="1">
    <citation type="submission" date="2016-06" db="EMBL/GenBank/DDBJ databases">
        <title>Insight into the functional genes involving in sulfur oxidation in Pearl River water.</title>
        <authorList>
            <person name="Luo J."/>
            <person name="Tan X."/>
            <person name="Lin W."/>
        </authorList>
    </citation>
    <scope>NUCLEOTIDE SEQUENCE [LARGE SCALE GENOMIC DNA]</scope>
    <source>
        <strain evidence="2 3">LS2</strain>
    </source>
</reference>
<organism evidence="2 3">
    <name type="scientific">Halothiobacillus diazotrophicus</name>
    <dbReference type="NCBI Taxonomy" id="1860122"/>
    <lineage>
        <taxon>Bacteria</taxon>
        <taxon>Pseudomonadati</taxon>
        <taxon>Pseudomonadota</taxon>
        <taxon>Gammaproteobacteria</taxon>
        <taxon>Chromatiales</taxon>
        <taxon>Halothiobacillaceae</taxon>
        <taxon>Halothiobacillus</taxon>
    </lineage>
</organism>
<feature type="compositionally biased region" description="Basic and acidic residues" evidence="1">
    <location>
        <begin position="67"/>
        <end position="78"/>
    </location>
</feature>
<evidence type="ECO:0000256" key="1">
    <source>
        <dbReference type="SAM" id="MobiDB-lite"/>
    </source>
</evidence>